<reference evidence="4" key="1">
    <citation type="submission" date="2017-09" db="EMBL/GenBank/DDBJ databases">
        <authorList>
            <person name="Zhang Y."/>
            <person name="Huang X."/>
            <person name="Liu J."/>
            <person name="Lu L."/>
            <person name="Peng K."/>
        </authorList>
    </citation>
    <scope>NUCLEOTIDE SEQUENCE [LARGE SCALE GENOMIC DNA]</scope>
    <source>
        <strain evidence="4">S-XJ-1</strain>
    </source>
</reference>
<proteinExistence type="inferred from homology"/>
<dbReference type="Pfam" id="PF03795">
    <property type="entry name" value="YCII"/>
    <property type="match status" value="1"/>
</dbReference>
<evidence type="ECO:0000256" key="1">
    <source>
        <dbReference type="ARBA" id="ARBA00007689"/>
    </source>
</evidence>
<evidence type="ECO:0000259" key="2">
    <source>
        <dbReference type="Pfam" id="PF03795"/>
    </source>
</evidence>
<dbReference type="SUPFAM" id="SSF54909">
    <property type="entry name" value="Dimeric alpha+beta barrel"/>
    <property type="match status" value="1"/>
</dbReference>
<feature type="domain" description="YCII-related" evidence="2">
    <location>
        <begin position="28"/>
        <end position="121"/>
    </location>
</feature>
<keyword evidence="4" id="KW-1185">Reference proteome</keyword>
<protein>
    <recommendedName>
        <fullName evidence="2">YCII-related domain-containing protein</fullName>
    </recommendedName>
</protein>
<evidence type="ECO:0000313" key="3">
    <source>
        <dbReference type="EMBL" id="PAY24899.1"/>
    </source>
</evidence>
<dbReference type="RefSeq" id="WP_031264856.1">
    <property type="nucleotide sequence ID" value="NZ_NTGA01000002.1"/>
</dbReference>
<dbReference type="InterPro" id="IPR011008">
    <property type="entry name" value="Dimeric_a/b-barrel"/>
</dbReference>
<dbReference type="EMBL" id="NTGA01000002">
    <property type="protein sequence ID" value="PAY24899.1"/>
    <property type="molecule type" value="Genomic_DNA"/>
</dbReference>
<dbReference type="PANTHER" id="PTHR35174:SF3">
    <property type="entry name" value="BLL7171 PROTEIN"/>
    <property type="match status" value="1"/>
</dbReference>
<dbReference type="PANTHER" id="PTHR35174">
    <property type="entry name" value="BLL7171 PROTEIN-RELATED"/>
    <property type="match status" value="1"/>
</dbReference>
<dbReference type="InterPro" id="IPR005545">
    <property type="entry name" value="YCII"/>
</dbReference>
<organism evidence="3 4">
    <name type="scientific">Dietzia natronolimnaea</name>
    <dbReference type="NCBI Taxonomy" id="161920"/>
    <lineage>
        <taxon>Bacteria</taxon>
        <taxon>Bacillati</taxon>
        <taxon>Actinomycetota</taxon>
        <taxon>Actinomycetes</taxon>
        <taxon>Mycobacteriales</taxon>
        <taxon>Dietziaceae</taxon>
        <taxon>Dietzia</taxon>
    </lineage>
</organism>
<comment type="similarity">
    <text evidence="1">Belongs to the YciI family.</text>
</comment>
<dbReference type="OrthoDB" id="668782at2"/>
<comment type="caution">
    <text evidence="3">The sequence shown here is derived from an EMBL/GenBank/DDBJ whole genome shotgun (WGS) entry which is preliminary data.</text>
</comment>
<gene>
    <name evidence="3" type="ORF">CEY15_01335</name>
</gene>
<dbReference type="AlphaFoldDB" id="A0A2A2WUK4"/>
<name>A0A2A2WUK4_9ACTN</name>
<dbReference type="Gene3D" id="3.30.70.1060">
    <property type="entry name" value="Dimeric alpha+beta barrel"/>
    <property type="match status" value="1"/>
</dbReference>
<evidence type="ECO:0000313" key="4">
    <source>
        <dbReference type="Proteomes" id="UP000218810"/>
    </source>
</evidence>
<dbReference type="Proteomes" id="UP000218810">
    <property type="component" value="Unassembled WGS sequence"/>
</dbReference>
<accession>A0A2A2WUK4</accession>
<sequence length="121" mass="12523">MKYVLLLFADLDAARCGEDSATGADEGPGVEEFMAFDAELEKAGVLAGGFALEDPDTGVIVSLPPGATEPVVTAGPFAESREFVGGTIIIDVPDIDEALSWAARCPGVHGGRVEVRAIAEF</sequence>